<proteinExistence type="predicted"/>
<dbReference type="RefSeq" id="WP_344954222.1">
    <property type="nucleotide sequence ID" value="NZ_BAAAZG010000046.1"/>
</dbReference>
<dbReference type="Proteomes" id="UP001500683">
    <property type="component" value="Unassembled WGS sequence"/>
</dbReference>
<keyword evidence="2 5" id="KW-0812">Transmembrane</keyword>
<dbReference type="InterPro" id="IPR032808">
    <property type="entry name" value="DoxX"/>
</dbReference>
<comment type="caution">
    <text evidence="6">The sequence shown here is derived from an EMBL/GenBank/DDBJ whole genome shotgun (WGS) entry which is preliminary data.</text>
</comment>
<sequence>MATQEAFASRTAERTAVRRRPAVVALWTVQVLLAVFLIVASGLPKFAGQQDAVETFTKIGWGQWFRYFTGVVEVAGGVGLLVPRLAGLASLGLIGVMAGAVVTQVFVLEPAWAAFPAVLGVVFGVIAHAHRRETAALLDRVLRR</sequence>
<dbReference type="EMBL" id="BAAAZG010000046">
    <property type="protein sequence ID" value="GAA4090673.1"/>
    <property type="molecule type" value="Genomic_DNA"/>
</dbReference>
<keyword evidence="3 5" id="KW-1133">Transmembrane helix</keyword>
<comment type="subcellular location">
    <subcellularLocation>
        <location evidence="1">Membrane</location>
        <topology evidence="1">Multi-pass membrane protein</topology>
    </subcellularLocation>
</comment>
<organism evidence="6 7">
    <name type="scientific">Actinomadura miaoliensis</name>
    <dbReference type="NCBI Taxonomy" id="430685"/>
    <lineage>
        <taxon>Bacteria</taxon>
        <taxon>Bacillati</taxon>
        <taxon>Actinomycetota</taxon>
        <taxon>Actinomycetes</taxon>
        <taxon>Streptosporangiales</taxon>
        <taxon>Thermomonosporaceae</taxon>
        <taxon>Actinomadura</taxon>
    </lineage>
</organism>
<keyword evidence="4 5" id="KW-0472">Membrane</keyword>
<evidence type="ECO:0000256" key="5">
    <source>
        <dbReference type="SAM" id="Phobius"/>
    </source>
</evidence>
<evidence type="ECO:0000313" key="6">
    <source>
        <dbReference type="EMBL" id="GAA4090673.1"/>
    </source>
</evidence>
<evidence type="ECO:0000256" key="4">
    <source>
        <dbReference type="ARBA" id="ARBA00023136"/>
    </source>
</evidence>
<feature type="transmembrane region" description="Helical" evidence="5">
    <location>
        <begin position="113"/>
        <end position="130"/>
    </location>
</feature>
<protein>
    <submittedName>
        <fullName evidence="6">DoxX family protein</fullName>
    </submittedName>
</protein>
<reference evidence="7" key="1">
    <citation type="journal article" date="2019" name="Int. J. Syst. Evol. Microbiol.">
        <title>The Global Catalogue of Microorganisms (GCM) 10K type strain sequencing project: providing services to taxonomists for standard genome sequencing and annotation.</title>
        <authorList>
            <consortium name="The Broad Institute Genomics Platform"/>
            <consortium name="The Broad Institute Genome Sequencing Center for Infectious Disease"/>
            <person name="Wu L."/>
            <person name="Ma J."/>
        </authorList>
    </citation>
    <scope>NUCLEOTIDE SEQUENCE [LARGE SCALE GENOMIC DNA]</scope>
    <source>
        <strain evidence="7">JCM 16702</strain>
    </source>
</reference>
<evidence type="ECO:0000256" key="2">
    <source>
        <dbReference type="ARBA" id="ARBA00022692"/>
    </source>
</evidence>
<feature type="transmembrane region" description="Helical" evidence="5">
    <location>
        <begin position="89"/>
        <end position="107"/>
    </location>
</feature>
<evidence type="ECO:0000313" key="7">
    <source>
        <dbReference type="Proteomes" id="UP001500683"/>
    </source>
</evidence>
<feature type="transmembrane region" description="Helical" evidence="5">
    <location>
        <begin position="21"/>
        <end position="44"/>
    </location>
</feature>
<evidence type="ECO:0000256" key="1">
    <source>
        <dbReference type="ARBA" id="ARBA00004141"/>
    </source>
</evidence>
<feature type="transmembrane region" description="Helical" evidence="5">
    <location>
        <begin position="64"/>
        <end position="82"/>
    </location>
</feature>
<accession>A0ABP7WL04</accession>
<dbReference type="Pfam" id="PF13564">
    <property type="entry name" value="DoxX_2"/>
    <property type="match status" value="1"/>
</dbReference>
<gene>
    <name evidence="6" type="ORF">GCM10022214_59430</name>
</gene>
<keyword evidence="7" id="KW-1185">Reference proteome</keyword>
<evidence type="ECO:0000256" key="3">
    <source>
        <dbReference type="ARBA" id="ARBA00022989"/>
    </source>
</evidence>
<name>A0ABP7WL04_9ACTN</name>